<evidence type="ECO:0000256" key="2">
    <source>
        <dbReference type="ARBA" id="ARBA00022900"/>
    </source>
</evidence>
<gene>
    <name evidence="6" type="ORF">HPBE_LOCUS20034</name>
</gene>
<dbReference type="InterPro" id="IPR002919">
    <property type="entry name" value="TIL_dom"/>
</dbReference>
<dbReference type="InterPro" id="IPR051368">
    <property type="entry name" value="SerProtInhib-TIL_Domain"/>
</dbReference>
<dbReference type="AlphaFoldDB" id="A0A3P8ATZ8"/>
<dbReference type="PANTHER" id="PTHR23259:SF70">
    <property type="entry name" value="ACCESSORY GLAND PROTEIN ACP62F-RELATED"/>
    <property type="match status" value="1"/>
</dbReference>
<dbReference type="PANTHER" id="PTHR23259">
    <property type="entry name" value="RIDDLE"/>
    <property type="match status" value="1"/>
</dbReference>
<proteinExistence type="predicted"/>
<feature type="region of interest" description="Disordered" evidence="4">
    <location>
        <begin position="179"/>
        <end position="233"/>
    </location>
</feature>
<evidence type="ECO:0000256" key="4">
    <source>
        <dbReference type="SAM" id="MobiDB-lite"/>
    </source>
</evidence>
<feature type="compositionally biased region" description="Low complexity" evidence="4">
    <location>
        <begin position="179"/>
        <end position="188"/>
    </location>
</feature>
<protein>
    <recommendedName>
        <fullName evidence="5">TIL domain-containing protein</fullName>
    </recommendedName>
</protein>
<keyword evidence="2" id="KW-0722">Serine protease inhibitor</keyword>
<keyword evidence="3" id="KW-1015">Disulfide bond</keyword>
<evidence type="ECO:0000256" key="3">
    <source>
        <dbReference type="ARBA" id="ARBA00023157"/>
    </source>
</evidence>
<organism evidence="6">
    <name type="scientific">Heligmosomoides polygyrus</name>
    <name type="common">Parasitic roundworm</name>
    <dbReference type="NCBI Taxonomy" id="6339"/>
    <lineage>
        <taxon>Eukaryota</taxon>
        <taxon>Metazoa</taxon>
        <taxon>Ecdysozoa</taxon>
        <taxon>Nematoda</taxon>
        <taxon>Chromadorea</taxon>
        <taxon>Rhabditida</taxon>
        <taxon>Rhabditina</taxon>
        <taxon>Rhabditomorpha</taxon>
        <taxon>Strongyloidea</taxon>
        <taxon>Heligmosomidae</taxon>
        <taxon>Heligmosomoides</taxon>
    </lineage>
</organism>
<dbReference type="InterPro" id="IPR036084">
    <property type="entry name" value="Ser_inhib-like_sf"/>
</dbReference>
<accession>A0A3P8ATZ8</accession>
<keyword evidence="1" id="KW-0646">Protease inhibitor</keyword>
<sequence length="259" mass="26824">MVDCIPNTRCIVVKGQAQCVPLKGQTKPAPVADCSTFPCPTGTSCAVLPKDRSCIDECEVEAACIGPNGQESSPPQSVGAKSLTASLASVSPIGRCLDSEVYSTCGTACEPSCRNPNPQICTLQCVIGCQCRSGFFRDDQKVCVAKCPGSPGGSCGRNEERKSCGTACEPTCAEPNPAVGAPSPSGPSWQDHDPSSKQPMASVILPREHPRNVRGPMVHGGGGRGEARRLARPMLGPLQSLAAAPGELVSPQWGPTLPL</sequence>
<dbReference type="Gene3D" id="2.10.25.10">
    <property type="entry name" value="Laminin"/>
    <property type="match status" value="1"/>
</dbReference>
<evidence type="ECO:0000259" key="5">
    <source>
        <dbReference type="Pfam" id="PF01826"/>
    </source>
</evidence>
<dbReference type="EMBL" id="UZAH01031804">
    <property type="protein sequence ID" value="VDP17957.1"/>
    <property type="molecule type" value="Genomic_DNA"/>
</dbReference>
<evidence type="ECO:0000256" key="1">
    <source>
        <dbReference type="ARBA" id="ARBA00022690"/>
    </source>
</evidence>
<evidence type="ECO:0000313" key="6">
    <source>
        <dbReference type="EMBL" id="VDP17957.1"/>
    </source>
</evidence>
<dbReference type="CDD" id="cd19941">
    <property type="entry name" value="TIL"/>
    <property type="match status" value="1"/>
</dbReference>
<reference evidence="6" key="1">
    <citation type="submission" date="2018-11" db="EMBL/GenBank/DDBJ databases">
        <authorList>
            <consortium name="Pathogen Informatics"/>
        </authorList>
    </citation>
    <scope>NUCLEOTIDE SEQUENCE [LARGE SCALE GENOMIC DNA]</scope>
</reference>
<feature type="domain" description="TIL" evidence="5">
    <location>
        <begin position="96"/>
        <end position="145"/>
    </location>
</feature>
<dbReference type="OrthoDB" id="5912264at2759"/>
<dbReference type="Pfam" id="PF01826">
    <property type="entry name" value="TIL"/>
    <property type="match status" value="1"/>
</dbReference>
<dbReference type="SUPFAM" id="SSF57567">
    <property type="entry name" value="Serine protease inhibitors"/>
    <property type="match status" value="1"/>
</dbReference>
<name>A0A3P8ATZ8_HELPZ</name>
<dbReference type="GO" id="GO:0004867">
    <property type="term" value="F:serine-type endopeptidase inhibitor activity"/>
    <property type="evidence" value="ECO:0007669"/>
    <property type="project" value="UniProtKB-KW"/>
</dbReference>